<evidence type="ECO:0000256" key="7">
    <source>
        <dbReference type="ARBA" id="ARBA00022490"/>
    </source>
</evidence>
<feature type="region of interest" description="Disordered" evidence="10">
    <location>
        <begin position="124"/>
        <end position="194"/>
    </location>
</feature>
<evidence type="ECO:0000313" key="13">
    <source>
        <dbReference type="Proteomes" id="UP000596742"/>
    </source>
</evidence>
<dbReference type="AlphaFoldDB" id="A0A8B6BXZ2"/>
<sequence>MATIVRVKRRRNEDPLESIVISCKRKKEENHPQASSLENEPQSSLKFAGTVASKIEGVSRQIRDAIRKEKLQKEYKQHTVNITSKNRQRQKQSSQNSRLKIISSLRNIELDRLDKNDEEICNSDSKKLTQSEIAKSNRLSNGELASEDKNGGTKTKMHNGACANDTNGGDHSNKTRTCNGTHSSDSNVNDEKGAANTNEKVYQLLDVEIDQPSSVQMPTFESLLKESQSADNITCNSVPLVKQTVSQQEEDYVYDLYYTNNQEFNFKALESDLKIQLYDDELIFADDRNFTNEEIYEDEDDSNDEDNWRNDYPDEDPHFYENEDAEYHYGDEDRDTVAFEHQDHDLAGWMSSRCNIGNYIVNRQCLQK</sequence>
<keyword evidence="7" id="KW-0963">Cytoplasm</keyword>
<evidence type="ECO:0000313" key="12">
    <source>
        <dbReference type="EMBL" id="VDH97706.1"/>
    </source>
</evidence>
<evidence type="ECO:0000256" key="8">
    <source>
        <dbReference type="ARBA" id="ARBA00022927"/>
    </source>
</evidence>
<evidence type="ECO:0000256" key="9">
    <source>
        <dbReference type="ARBA" id="ARBA00023242"/>
    </source>
</evidence>
<dbReference type="InterPro" id="IPR040218">
    <property type="entry name" value="SLC7A6OS"/>
</dbReference>
<evidence type="ECO:0000256" key="2">
    <source>
        <dbReference type="ARBA" id="ARBA00004123"/>
    </source>
</evidence>
<feature type="compositionally biased region" description="Polar residues" evidence="10">
    <location>
        <begin position="32"/>
        <end position="45"/>
    </location>
</feature>
<dbReference type="GO" id="GO:0015031">
    <property type="term" value="P:protein transport"/>
    <property type="evidence" value="ECO:0007669"/>
    <property type="project" value="UniProtKB-KW"/>
</dbReference>
<feature type="region of interest" description="Disordered" evidence="10">
    <location>
        <begin position="23"/>
        <end position="45"/>
    </location>
</feature>
<dbReference type="OrthoDB" id="6255506at2759"/>
<name>A0A8B6BXZ2_MYTGA</name>
<dbReference type="Proteomes" id="UP000596742">
    <property type="component" value="Unassembled WGS sequence"/>
</dbReference>
<dbReference type="GO" id="GO:0005737">
    <property type="term" value="C:cytoplasm"/>
    <property type="evidence" value="ECO:0007669"/>
    <property type="project" value="UniProtKB-SubCell"/>
</dbReference>
<comment type="caution">
    <text evidence="12">The sequence shown here is derived from an EMBL/GenBank/DDBJ whole genome shotgun (WGS) entry which is preliminary data.</text>
</comment>
<evidence type="ECO:0000256" key="10">
    <source>
        <dbReference type="SAM" id="MobiDB-lite"/>
    </source>
</evidence>
<protein>
    <recommendedName>
        <fullName evidence="5">Probable RNA polymerase II nuclear localization protein SLC7A6OS</fullName>
    </recommendedName>
</protein>
<accession>A0A8B6BXZ2</accession>
<comment type="similarity">
    <text evidence="4">Belongs to the IWR1/SLC7A6OS family.</text>
</comment>
<dbReference type="PANTHER" id="PTHR31196">
    <property type="entry name" value="RNA POLYMERASE II NUCLEAR LOCALIZATION PROTEIN SLC7A6OS-RELATED"/>
    <property type="match status" value="1"/>
</dbReference>
<dbReference type="PANTHER" id="PTHR31196:SF2">
    <property type="entry name" value="RNA POLYMERASE II NUCLEAR LOCALIZATION PROTEIN SLC7A6OS-RELATED"/>
    <property type="match status" value="1"/>
</dbReference>
<evidence type="ECO:0000256" key="4">
    <source>
        <dbReference type="ARBA" id="ARBA00010218"/>
    </source>
</evidence>
<feature type="compositionally biased region" description="Polar residues" evidence="10">
    <location>
        <begin position="164"/>
        <end position="187"/>
    </location>
</feature>
<dbReference type="EMBL" id="UYJE01000932">
    <property type="protein sequence ID" value="VDH97706.1"/>
    <property type="molecule type" value="Genomic_DNA"/>
</dbReference>
<evidence type="ECO:0000256" key="6">
    <source>
        <dbReference type="ARBA" id="ARBA00022448"/>
    </source>
</evidence>
<proteinExistence type="inferred from homology"/>
<keyword evidence="9" id="KW-0539">Nucleus</keyword>
<organism evidence="12 13">
    <name type="scientific">Mytilus galloprovincialis</name>
    <name type="common">Mediterranean mussel</name>
    <dbReference type="NCBI Taxonomy" id="29158"/>
    <lineage>
        <taxon>Eukaryota</taxon>
        <taxon>Metazoa</taxon>
        <taxon>Spiralia</taxon>
        <taxon>Lophotrochozoa</taxon>
        <taxon>Mollusca</taxon>
        <taxon>Bivalvia</taxon>
        <taxon>Autobranchia</taxon>
        <taxon>Pteriomorphia</taxon>
        <taxon>Mytilida</taxon>
        <taxon>Mytiloidea</taxon>
        <taxon>Mytilidae</taxon>
        <taxon>Mytilinae</taxon>
        <taxon>Mytilus</taxon>
    </lineage>
</organism>
<evidence type="ECO:0000256" key="1">
    <source>
        <dbReference type="ARBA" id="ARBA00003202"/>
    </source>
</evidence>
<gene>
    <name evidence="12" type="ORF">MGAL_10B068155</name>
</gene>
<dbReference type="GO" id="GO:0032502">
    <property type="term" value="P:developmental process"/>
    <property type="evidence" value="ECO:0007669"/>
    <property type="project" value="TreeGrafter"/>
</dbReference>
<feature type="compositionally biased region" description="Basic and acidic residues" evidence="10">
    <location>
        <begin position="306"/>
        <end position="316"/>
    </location>
</feature>
<comment type="function">
    <text evidence="1">Directs RNA polymerase II nuclear import.</text>
</comment>
<keyword evidence="8" id="KW-0653">Protein transport</keyword>
<feature type="region of interest" description="Disordered" evidence="10">
    <location>
        <begin position="295"/>
        <end position="316"/>
    </location>
</feature>
<reference evidence="12" key="1">
    <citation type="submission" date="2018-11" db="EMBL/GenBank/DDBJ databases">
        <authorList>
            <person name="Alioto T."/>
            <person name="Alioto T."/>
        </authorList>
    </citation>
    <scope>NUCLEOTIDE SEQUENCE</scope>
</reference>
<evidence type="ECO:0000259" key="11">
    <source>
        <dbReference type="Pfam" id="PF08574"/>
    </source>
</evidence>
<evidence type="ECO:0000256" key="3">
    <source>
        <dbReference type="ARBA" id="ARBA00004496"/>
    </source>
</evidence>
<evidence type="ECO:0000256" key="5">
    <source>
        <dbReference type="ARBA" id="ARBA00017036"/>
    </source>
</evidence>
<comment type="subcellular location">
    <subcellularLocation>
        <location evidence="3">Cytoplasm</location>
    </subcellularLocation>
    <subcellularLocation>
        <location evidence="2">Nucleus</location>
    </subcellularLocation>
</comment>
<dbReference type="InterPro" id="IPR013883">
    <property type="entry name" value="TF_Iwr1_dom"/>
</dbReference>
<feature type="domain" description="Transcription factor Iwr1" evidence="11">
    <location>
        <begin position="250"/>
        <end position="316"/>
    </location>
</feature>
<keyword evidence="13" id="KW-1185">Reference proteome</keyword>
<keyword evidence="6" id="KW-0813">Transport</keyword>
<feature type="compositionally biased region" description="Acidic residues" evidence="10">
    <location>
        <begin position="295"/>
        <end position="305"/>
    </location>
</feature>
<dbReference type="Pfam" id="PF08574">
    <property type="entry name" value="Iwr1"/>
    <property type="match status" value="1"/>
</dbReference>
<dbReference type="GO" id="GO:0005634">
    <property type="term" value="C:nucleus"/>
    <property type="evidence" value="ECO:0007669"/>
    <property type="project" value="UniProtKB-SubCell"/>
</dbReference>
<feature type="compositionally biased region" description="Polar residues" evidence="10">
    <location>
        <begin position="130"/>
        <end position="140"/>
    </location>
</feature>